<dbReference type="Pfam" id="PF00581">
    <property type="entry name" value="Rhodanese"/>
    <property type="match status" value="2"/>
</dbReference>
<dbReference type="InterPro" id="IPR036873">
    <property type="entry name" value="Rhodanese-like_dom_sf"/>
</dbReference>
<evidence type="ECO:0000313" key="4">
    <source>
        <dbReference type="EMBL" id="GAA4246669.1"/>
    </source>
</evidence>
<dbReference type="SMART" id="SM00450">
    <property type="entry name" value="RHOD"/>
    <property type="match status" value="2"/>
</dbReference>
<dbReference type="InterPro" id="IPR045078">
    <property type="entry name" value="TST/MPST-like"/>
</dbReference>
<dbReference type="EMBL" id="BAABAT010000003">
    <property type="protein sequence ID" value="GAA4246669.1"/>
    <property type="molecule type" value="Genomic_DNA"/>
</dbReference>
<evidence type="ECO:0000256" key="1">
    <source>
        <dbReference type="ARBA" id="ARBA00022679"/>
    </source>
</evidence>
<dbReference type="InterPro" id="IPR001763">
    <property type="entry name" value="Rhodanese-like_dom"/>
</dbReference>
<keyword evidence="2" id="KW-0677">Repeat</keyword>
<evidence type="ECO:0000259" key="3">
    <source>
        <dbReference type="PROSITE" id="PS50206"/>
    </source>
</evidence>
<gene>
    <name evidence="4" type="ORF">GCM10022255_019140</name>
</gene>
<reference evidence="5" key="1">
    <citation type="journal article" date="2019" name="Int. J. Syst. Evol. Microbiol.">
        <title>The Global Catalogue of Microorganisms (GCM) 10K type strain sequencing project: providing services to taxonomists for standard genome sequencing and annotation.</title>
        <authorList>
            <consortium name="The Broad Institute Genomics Platform"/>
            <consortium name="The Broad Institute Genome Sequencing Center for Infectious Disease"/>
            <person name="Wu L."/>
            <person name="Ma J."/>
        </authorList>
    </citation>
    <scope>NUCLEOTIDE SEQUENCE [LARGE SCALE GENOMIC DNA]</scope>
    <source>
        <strain evidence="5">JCM 17441</strain>
    </source>
</reference>
<dbReference type="PANTHER" id="PTHR11364:SF27">
    <property type="entry name" value="SULFURTRANSFERASE"/>
    <property type="match status" value="1"/>
</dbReference>
<dbReference type="RefSeq" id="WP_345123437.1">
    <property type="nucleotide sequence ID" value="NZ_BAABAT010000003.1"/>
</dbReference>
<proteinExistence type="predicted"/>
<feature type="domain" description="Rhodanese" evidence="3">
    <location>
        <begin position="164"/>
        <end position="264"/>
    </location>
</feature>
<dbReference type="CDD" id="cd01448">
    <property type="entry name" value="TST_Repeat_1"/>
    <property type="match status" value="1"/>
</dbReference>
<feature type="domain" description="Rhodanese" evidence="3">
    <location>
        <begin position="19"/>
        <end position="138"/>
    </location>
</feature>
<name>A0ABP8D3C8_9ACTN</name>
<dbReference type="Proteomes" id="UP001500620">
    <property type="component" value="Unassembled WGS sequence"/>
</dbReference>
<dbReference type="PROSITE" id="PS50206">
    <property type="entry name" value="RHODANESE_3"/>
    <property type="match status" value="2"/>
</dbReference>
<keyword evidence="1" id="KW-0808">Transferase</keyword>
<accession>A0ABP8D3C8</accession>
<dbReference type="PANTHER" id="PTHR11364">
    <property type="entry name" value="THIOSULFATE SULFERTANSFERASE"/>
    <property type="match status" value="1"/>
</dbReference>
<evidence type="ECO:0000313" key="5">
    <source>
        <dbReference type="Proteomes" id="UP001500620"/>
    </source>
</evidence>
<evidence type="ECO:0000256" key="2">
    <source>
        <dbReference type="ARBA" id="ARBA00022737"/>
    </source>
</evidence>
<sequence>MTGNRAILGVAALAELIKGDEPPTLLDVRWSLAKDGRVAYAAGHLPGAVFADLDEDLCGAPGDGGRHPLPEPAALEAALRRLGVSGGRPVVVYDGGGPNPSGAAARAWWTLRWAGVEDVRVLDGGFAAWVAAGLATTADVPEPVPGDVDVRPGGMPVWTADEAADPGNVLLDARIAQRYRGEIEPVDPVAGHIPGALNLPAAQTVDEHGFLRAVEVGGERIGAYCGSGVTAAQLVLALYEQGTPAALYVGSWSHWITDPGRTVAKGDGS</sequence>
<organism evidence="4 5">
    <name type="scientific">Dactylosporangium darangshiense</name>
    <dbReference type="NCBI Taxonomy" id="579108"/>
    <lineage>
        <taxon>Bacteria</taxon>
        <taxon>Bacillati</taxon>
        <taxon>Actinomycetota</taxon>
        <taxon>Actinomycetes</taxon>
        <taxon>Micromonosporales</taxon>
        <taxon>Micromonosporaceae</taxon>
        <taxon>Dactylosporangium</taxon>
    </lineage>
</organism>
<comment type="caution">
    <text evidence="4">The sequence shown here is derived from an EMBL/GenBank/DDBJ whole genome shotgun (WGS) entry which is preliminary data.</text>
</comment>
<dbReference type="Gene3D" id="3.40.250.10">
    <property type="entry name" value="Rhodanese-like domain"/>
    <property type="match status" value="2"/>
</dbReference>
<keyword evidence="5" id="KW-1185">Reference proteome</keyword>
<protein>
    <submittedName>
        <fullName evidence="4">Sulfurtransferase</fullName>
    </submittedName>
</protein>
<dbReference type="SUPFAM" id="SSF52821">
    <property type="entry name" value="Rhodanese/Cell cycle control phosphatase"/>
    <property type="match status" value="2"/>
</dbReference>